<dbReference type="SUPFAM" id="SSF46689">
    <property type="entry name" value="Homeodomain-like"/>
    <property type="match status" value="1"/>
</dbReference>
<sequence length="58" mass="6157">MGGWPTIKGTRIPYDTIAQLVEDGDVGVEDVRHYSPGVTPDAARDALDFEQAVRGAAA</sequence>
<dbReference type="InterPro" id="IPR036388">
    <property type="entry name" value="WH-like_DNA-bd_sf"/>
</dbReference>
<evidence type="ECO:0000313" key="2">
    <source>
        <dbReference type="Proteomes" id="UP000580861"/>
    </source>
</evidence>
<dbReference type="InterPro" id="IPR009057">
    <property type="entry name" value="Homeodomain-like_sf"/>
</dbReference>
<keyword evidence="2" id="KW-1185">Reference proteome</keyword>
<dbReference type="Proteomes" id="UP000580861">
    <property type="component" value="Unassembled WGS sequence"/>
</dbReference>
<organism evidence="1 2">
    <name type="scientific">Amycolatopsis umgeniensis</name>
    <dbReference type="NCBI Taxonomy" id="336628"/>
    <lineage>
        <taxon>Bacteria</taxon>
        <taxon>Bacillati</taxon>
        <taxon>Actinomycetota</taxon>
        <taxon>Actinomycetes</taxon>
        <taxon>Pseudonocardiales</taxon>
        <taxon>Pseudonocardiaceae</taxon>
        <taxon>Amycolatopsis</taxon>
    </lineage>
</organism>
<accession>A0A841AW75</accession>
<name>A0A841AW75_9PSEU</name>
<dbReference type="Gene3D" id="1.10.10.10">
    <property type="entry name" value="Winged helix-like DNA-binding domain superfamily/Winged helix DNA-binding domain"/>
    <property type="match status" value="1"/>
</dbReference>
<dbReference type="Pfam" id="PF04255">
    <property type="entry name" value="DUF433"/>
    <property type="match status" value="1"/>
</dbReference>
<protein>
    <submittedName>
        <fullName evidence="1">Uncharacterized protein (DUF433 family)</fullName>
    </submittedName>
</protein>
<proteinExistence type="predicted"/>
<gene>
    <name evidence="1" type="ORF">HDA45_002193</name>
</gene>
<reference evidence="1 2" key="1">
    <citation type="submission" date="2020-08" db="EMBL/GenBank/DDBJ databases">
        <title>Sequencing the genomes of 1000 actinobacteria strains.</title>
        <authorList>
            <person name="Klenk H.-P."/>
        </authorList>
    </citation>
    <scope>NUCLEOTIDE SEQUENCE [LARGE SCALE GENOMIC DNA]</scope>
    <source>
        <strain evidence="1 2">DSM 45272</strain>
    </source>
</reference>
<evidence type="ECO:0000313" key="1">
    <source>
        <dbReference type="EMBL" id="MBB5852106.1"/>
    </source>
</evidence>
<comment type="caution">
    <text evidence="1">The sequence shown here is derived from an EMBL/GenBank/DDBJ whole genome shotgun (WGS) entry which is preliminary data.</text>
</comment>
<dbReference type="AlphaFoldDB" id="A0A841AW75"/>
<dbReference type="EMBL" id="JACHMX010000001">
    <property type="protein sequence ID" value="MBB5852106.1"/>
    <property type="molecule type" value="Genomic_DNA"/>
</dbReference>
<dbReference type="InterPro" id="IPR007367">
    <property type="entry name" value="DUF433"/>
</dbReference>